<dbReference type="Pfam" id="PF13368">
    <property type="entry name" value="Toprim_C_rpt"/>
    <property type="match status" value="1"/>
</dbReference>
<dbReference type="Pfam" id="PF01396">
    <property type="entry name" value="Zn_ribbon_Top1"/>
    <property type="match status" value="1"/>
</dbReference>
<evidence type="ECO:0000313" key="3">
    <source>
        <dbReference type="EMBL" id="VFU11076.1"/>
    </source>
</evidence>
<gene>
    <name evidence="3" type="ORF">MTUNDRAET4_4195</name>
</gene>
<dbReference type="AlphaFoldDB" id="A0A4U8Z680"/>
<evidence type="ECO:0000313" key="4">
    <source>
        <dbReference type="Proteomes" id="UP000294360"/>
    </source>
</evidence>
<reference evidence="3 4" key="1">
    <citation type="submission" date="2019-03" db="EMBL/GenBank/DDBJ databases">
        <authorList>
            <person name="Kox A.R. M."/>
        </authorList>
    </citation>
    <scope>NUCLEOTIDE SEQUENCE [LARGE SCALE GENOMIC DNA]</scope>
    <source>
        <strain evidence="3">MTUNDRAET4 annotated genome</strain>
    </source>
</reference>
<dbReference type="SUPFAM" id="SSF57783">
    <property type="entry name" value="Zinc beta-ribbon"/>
    <property type="match status" value="1"/>
</dbReference>
<dbReference type="EMBL" id="LR536450">
    <property type="protein sequence ID" value="VFU11076.1"/>
    <property type="molecule type" value="Genomic_DNA"/>
</dbReference>
<evidence type="ECO:0000259" key="2">
    <source>
        <dbReference type="Pfam" id="PF01396"/>
    </source>
</evidence>
<evidence type="ECO:0000256" key="1">
    <source>
        <dbReference type="SAM" id="MobiDB-lite"/>
    </source>
</evidence>
<dbReference type="PANTHER" id="PTHR42785:SF1">
    <property type="entry name" value="DNA TOPOISOMERASE"/>
    <property type="match status" value="1"/>
</dbReference>
<organism evidence="3 4">
    <name type="scientific">Methylocella tundrae</name>
    <dbReference type="NCBI Taxonomy" id="227605"/>
    <lineage>
        <taxon>Bacteria</taxon>
        <taxon>Pseudomonadati</taxon>
        <taxon>Pseudomonadota</taxon>
        <taxon>Alphaproteobacteria</taxon>
        <taxon>Hyphomicrobiales</taxon>
        <taxon>Beijerinckiaceae</taxon>
        <taxon>Methylocella</taxon>
    </lineage>
</organism>
<dbReference type="GO" id="GO:0006265">
    <property type="term" value="P:DNA topological change"/>
    <property type="evidence" value="ECO:0007669"/>
    <property type="project" value="InterPro"/>
</dbReference>
<dbReference type="PANTHER" id="PTHR42785">
    <property type="entry name" value="DNA TOPOISOMERASE, TYPE IA, CORE"/>
    <property type="match status" value="1"/>
</dbReference>
<dbReference type="InterPro" id="IPR025589">
    <property type="entry name" value="Toprim_C_rpt"/>
</dbReference>
<dbReference type="GO" id="GO:0003677">
    <property type="term" value="F:DNA binding"/>
    <property type="evidence" value="ECO:0007669"/>
    <property type="project" value="InterPro"/>
</dbReference>
<dbReference type="InterPro" id="IPR000380">
    <property type="entry name" value="Topo_IA"/>
</dbReference>
<proteinExistence type="predicted"/>
<dbReference type="GO" id="GO:0005694">
    <property type="term" value="C:chromosome"/>
    <property type="evidence" value="ECO:0007669"/>
    <property type="project" value="InterPro"/>
</dbReference>
<accession>A0A4U8Z680</accession>
<protein>
    <recommendedName>
        <fullName evidence="2">DNA topoisomerase type IA zn finger domain-containing protein</fullName>
    </recommendedName>
</protein>
<dbReference type="Gene3D" id="3.30.65.10">
    <property type="entry name" value="Bacterial Topoisomerase I, domain 1"/>
    <property type="match status" value="1"/>
</dbReference>
<dbReference type="InterPro" id="IPR013498">
    <property type="entry name" value="Topo_IA_Znf"/>
</dbReference>
<feature type="compositionally biased region" description="Basic residues" evidence="1">
    <location>
        <begin position="274"/>
        <end position="301"/>
    </location>
</feature>
<dbReference type="GO" id="GO:0003917">
    <property type="term" value="F:DNA topoisomerase type I (single strand cut, ATP-independent) activity"/>
    <property type="evidence" value="ECO:0007669"/>
    <property type="project" value="InterPro"/>
</dbReference>
<name>A0A4U8Z680_METTU</name>
<sequence length="344" mass="37985">MAGPRPMPQRWRCCVSATMCGSRKNVFTPRTRAVSSRRFLKAFSRATSAMTSPPTWRKNSTASPIMKSTGSRCSAISGSIFSGALAGTKDLRTTQVLDSLNEILGPHIFPAKADGSNPRACPSCADGQLSLKLGKFGAFVGCSNYPECKFTRTLAGGNGENAEAVEGDRPGVKVLGIDPETGEEVTLRDGRFGAYVQQGEAEKPKRSSLPKTISPGDLTLEQAIGLFIPAARSRQASRDERACRRGHRTLRSIRPARQDLRQYWQGRGYFEHRRQSRDRSHHRQGKRAHRPALRRFGKRARPGPWRTSVRRSGHDQGGALRTLCQPRQSQCDLAEGRRPHHIDA</sequence>
<feature type="region of interest" description="Disordered" evidence="1">
    <location>
        <begin position="272"/>
        <end position="323"/>
    </location>
</feature>
<feature type="domain" description="DNA topoisomerase type IA zn finger" evidence="2">
    <location>
        <begin position="120"/>
        <end position="154"/>
    </location>
</feature>
<dbReference type="Proteomes" id="UP000294360">
    <property type="component" value="Chromosome"/>
</dbReference>
<dbReference type="KEGG" id="mtun:MTUNDRAET4_4195"/>